<accession>A0A220SX89</accession>
<keyword evidence="2" id="KW-0614">Plasmid</keyword>
<reference evidence="2" key="1">
    <citation type="submission" date="2016-09" db="EMBL/GenBank/DDBJ databases">
        <title>A plasmid goes viral.</title>
        <authorList>
            <person name="Erdmann S."/>
            <person name="Tschitschko B."/>
            <person name="Cavicchioli R."/>
        </authorList>
    </citation>
    <scope>NUCLEOTIDE SEQUENCE</scope>
    <source>
        <strain evidence="2">HLS1</strain>
        <plasmid evidence="2">pR1SE2</plasmid>
    </source>
</reference>
<sequence>MWAALHPCLRRAGSPVDGLWPTRCEPCRHRTARFDRLGESGRLKIDRDDTLSDGSARDSATRRSRPRVETRPIDAGRASLETEPDDRVPRCGREAPPFTAGEDVTSEYSAGVRQKLGWLVWAIAYEAYCAVRYPGRRWRMECPYCASDHTARSWNMAVLKTDIHVSNADSNAHGSGDATTAADFPEDEDRENPTLEASGGWSA</sequence>
<geneLocation type="plasmid" evidence="2">
    <name>pR1SE2</name>
</geneLocation>
<evidence type="ECO:0000313" key="2">
    <source>
        <dbReference type="EMBL" id="ASK38183.1"/>
    </source>
</evidence>
<feature type="region of interest" description="Disordered" evidence="1">
    <location>
        <begin position="167"/>
        <end position="203"/>
    </location>
</feature>
<feature type="region of interest" description="Disordered" evidence="1">
    <location>
        <begin position="45"/>
        <end position="99"/>
    </location>
</feature>
<organism evidence="2">
    <name type="scientific">Halorubrum lacusprofundi</name>
    <dbReference type="NCBI Taxonomy" id="2247"/>
    <lineage>
        <taxon>Archaea</taxon>
        <taxon>Methanobacteriati</taxon>
        <taxon>Methanobacteriota</taxon>
        <taxon>Stenosarchaea group</taxon>
        <taxon>Halobacteria</taxon>
        <taxon>Halobacteriales</taxon>
        <taxon>Haloferacaceae</taxon>
        <taxon>Halorubrum</taxon>
    </lineage>
</organism>
<evidence type="ECO:0000256" key="1">
    <source>
        <dbReference type="SAM" id="MobiDB-lite"/>
    </source>
</evidence>
<name>A0A220SX89_9EURY</name>
<protein>
    <submittedName>
        <fullName evidence="2">Uncharacterized protein</fullName>
    </submittedName>
</protein>
<feature type="compositionally biased region" description="Basic and acidic residues" evidence="1">
    <location>
        <begin position="45"/>
        <end position="74"/>
    </location>
</feature>
<proteinExistence type="predicted"/>
<dbReference type="AlphaFoldDB" id="A0A220SX89"/>
<dbReference type="EMBL" id="KX906370">
    <property type="protein sequence ID" value="ASK38183.1"/>
    <property type="molecule type" value="Genomic_DNA"/>
</dbReference>